<organism evidence="4 5">
    <name type="scientific">Actinokineospora diospyrosa</name>
    <dbReference type="NCBI Taxonomy" id="103728"/>
    <lineage>
        <taxon>Bacteria</taxon>
        <taxon>Bacillati</taxon>
        <taxon>Actinomycetota</taxon>
        <taxon>Actinomycetes</taxon>
        <taxon>Pseudonocardiales</taxon>
        <taxon>Pseudonocardiaceae</taxon>
        <taxon>Actinokineospora</taxon>
    </lineage>
</organism>
<name>A0ABT1I9Q9_9PSEU</name>
<evidence type="ECO:0000313" key="5">
    <source>
        <dbReference type="Proteomes" id="UP001205185"/>
    </source>
</evidence>
<feature type="domain" description="CASPASE and TPR Repeat-Associated N-terminal" evidence="2">
    <location>
        <begin position="14"/>
        <end position="152"/>
    </location>
</feature>
<dbReference type="InterPro" id="IPR046923">
    <property type="entry name" value="CATRA-C"/>
</dbReference>
<dbReference type="EMBL" id="JAMTCO010000004">
    <property type="protein sequence ID" value="MCP2269368.1"/>
    <property type="molecule type" value="Genomic_DNA"/>
</dbReference>
<proteinExistence type="predicted"/>
<feature type="transmembrane region" description="Helical" evidence="1">
    <location>
        <begin position="377"/>
        <end position="396"/>
    </location>
</feature>
<keyword evidence="1" id="KW-0812">Transmembrane</keyword>
<dbReference type="InterPro" id="IPR046922">
    <property type="entry name" value="CATRA-N"/>
</dbReference>
<evidence type="ECO:0000259" key="3">
    <source>
        <dbReference type="Pfam" id="PF20270"/>
    </source>
</evidence>
<sequence length="426" mass="45355">MTDAVPGVAIEPDWAADGVLAARTRPGSGIHQAVLRREHDVFCLSVVVEPDPADGLLWADLDAQWSAVMAPPTPGVLGVARLFLACLPEPGAPPSGVPADPSAPATWPDRGITVPQGFAVWEASAPDESRAQRRLVVLAGEEQDAELSSWAWIGAGLALPPLAKYLLHAAKLRYQVRVWQAAPDSRDLRAEADSTIRTLLAAVRPGRDPAHGELLDAARRLTSLQARELGLIDRSTRLREMGRTVDIATANLAAFAGDPHLGGLFEDDRGLAEWFAGQLDDDATYLEAALQRCAHVSALVDQILQRARQRRQESVNLALTGVVGAILMSLAAIQSLQYTVPLSAHAKPAVIAVLGSLALLASLVVLRVVVPDRRWSLVPVHLGCGVVAAMAAWIVFPEWTVLFSGAAFVAGTAVAAVLGRRAYRPK</sequence>
<feature type="transmembrane region" description="Helical" evidence="1">
    <location>
        <begin position="349"/>
        <end position="370"/>
    </location>
</feature>
<protein>
    <submittedName>
        <fullName evidence="4">Uncharacterized protein</fullName>
    </submittedName>
</protein>
<keyword evidence="1" id="KW-0472">Membrane</keyword>
<dbReference type="Pfam" id="PF20269">
    <property type="entry name" value="CATRA-N"/>
    <property type="match status" value="1"/>
</dbReference>
<reference evidence="4 5" key="1">
    <citation type="submission" date="2022-06" db="EMBL/GenBank/DDBJ databases">
        <title>Genomic Encyclopedia of Archaeal and Bacterial Type Strains, Phase II (KMG-II): from individual species to whole genera.</title>
        <authorList>
            <person name="Goeker M."/>
        </authorList>
    </citation>
    <scope>NUCLEOTIDE SEQUENCE [LARGE SCALE GENOMIC DNA]</scope>
    <source>
        <strain evidence="4 5">DSM 44255</strain>
    </source>
</reference>
<dbReference type="Proteomes" id="UP001205185">
    <property type="component" value="Unassembled WGS sequence"/>
</dbReference>
<keyword evidence="1" id="KW-1133">Transmembrane helix</keyword>
<accession>A0ABT1I9Q9</accession>
<dbReference type="Pfam" id="PF20270">
    <property type="entry name" value="CATRA-C"/>
    <property type="match status" value="1"/>
</dbReference>
<feature type="transmembrane region" description="Helical" evidence="1">
    <location>
        <begin position="402"/>
        <end position="419"/>
    </location>
</feature>
<feature type="domain" description="CASPASE and TPR Repeat-Associated C-terminal" evidence="3">
    <location>
        <begin position="160"/>
        <end position="293"/>
    </location>
</feature>
<evidence type="ECO:0000256" key="1">
    <source>
        <dbReference type="SAM" id="Phobius"/>
    </source>
</evidence>
<evidence type="ECO:0000313" key="4">
    <source>
        <dbReference type="EMBL" id="MCP2269368.1"/>
    </source>
</evidence>
<keyword evidence="5" id="KW-1185">Reference proteome</keyword>
<feature type="transmembrane region" description="Helical" evidence="1">
    <location>
        <begin position="315"/>
        <end position="337"/>
    </location>
</feature>
<comment type="caution">
    <text evidence="4">The sequence shown here is derived from an EMBL/GenBank/DDBJ whole genome shotgun (WGS) entry which is preliminary data.</text>
</comment>
<dbReference type="NCBIfam" id="NF038357">
    <property type="entry name" value="BN6_48550_fam"/>
    <property type="match status" value="1"/>
</dbReference>
<gene>
    <name evidence="4" type="ORF">LV75_001856</name>
</gene>
<evidence type="ECO:0000259" key="2">
    <source>
        <dbReference type="Pfam" id="PF20269"/>
    </source>
</evidence>